<keyword evidence="1" id="KW-0812">Transmembrane</keyword>
<dbReference type="Proteomes" id="UP001302602">
    <property type="component" value="Unassembled WGS sequence"/>
</dbReference>
<reference evidence="2" key="2">
    <citation type="submission" date="2023-05" db="EMBL/GenBank/DDBJ databases">
        <authorList>
            <consortium name="Lawrence Berkeley National Laboratory"/>
            <person name="Steindorff A."/>
            <person name="Hensen N."/>
            <person name="Bonometti L."/>
            <person name="Westerberg I."/>
            <person name="Brannstrom I.O."/>
            <person name="Guillou S."/>
            <person name="Cros-Aarteil S."/>
            <person name="Calhoun S."/>
            <person name="Haridas S."/>
            <person name="Kuo A."/>
            <person name="Mondo S."/>
            <person name="Pangilinan J."/>
            <person name="Riley R."/>
            <person name="Labutti K."/>
            <person name="Andreopoulos B."/>
            <person name="Lipzen A."/>
            <person name="Chen C."/>
            <person name="Yanf M."/>
            <person name="Daum C."/>
            <person name="Ng V."/>
            <person name="Clum A."/>
            <person name="Ohm R."/>
            <person name="Martin F."/>
            <person name="Silar P."/>
            <person name="Natvig D."/>
            <person name="Lalanne C."/>
            <person name="Gautier V."/>
            <person name="Ament-Velasquez S.L."/>
            <person name="Kruys A."/>
            <person name="Hutchinson M.I."/>
            <person name="Powell A.J."/>
            <person name="Barry K."/>
            <person name="Miller A.N."/>
            <person name="Grigoriev I.V."/>
            <person name="Debuchy R."/>
            <person name="Gladieux P."/>
            <person name="Thoren M.H."/>
            <person name="Johannesson H."/>
        </authorList>
    </citation>
    <scope>NUCLEOTIDE SEQUENCE</scope>
    <source>
        <strain evidence="2">CBS 731.68</strain>
    </source>
</reference>
<protein>
    <submittedName>
        <fullName evidence="2">Uncharacterized protein</fullName>
    </submittedName>
</protein>
<organism evidence="2 3">
    <name type="scientific">Parathielavia appendiculata</name>
    <dbReference type="NCBI Taxonomy" id="2587402"/>
    <lineage>
        <taxon>Eukaryota</taxon>
        <taxon>Fungi</taxon>
        <taxon>Dikarya</taxon>
        <taxon>Ascomycota</taxon>
        <taxon>Pezizomycotina</taxon>
        <taxon>Sordariomycetes</taxon>
        <taxon>Sordariomycetidae</taxon>
        <taxon>Sordariales</taxon>
        <taxon>Chaetomiaceae</taxon>
        <taxon>Parathielavia</taxon>
    </lineage>
</organism>
<keyword evidence="3" id="KW-1185">Reference proteome</keyword>
<dbReference type="RefSeq" id="XP_062650634.1">
    <property type="nucleotide sequence ID" value="XM_062786110.1"/>
</dbReference>
<gene>
    <name evidence="2" type="ORF">N657DRAFT_178443</name>
</gene>
<proteinExistence type="predicted"/>
<name>A0AAN6Z6X7_9PEZI</name>
<sequence>MERWCKQRIPRIGMPRPCSFCPYLELYILLHLLVGTNWSTHGVGGLRRRSLFLLRGGAGGSCFFSLCHRLVLPFIATTVKRHDDDPALPVLHDISFLHLHIIQHPCFVGVPPSCCIWSRSSALLGVIKKSKNKSLGVGWAAGC</sequence>
<keyword evidence="1" id="KW-0472">Membrane</keyword>
<comment type="caution">
    <text evidence="2">The sequence shown here is derived from an EMBL/GenBank/DDBJ whole genome shotgun (WGS) entry which is preliminary data.</text>
</comment>
<evidence type="ECO:0000313" key="2">
    <source>
        <dbReference type="EMBL" id="KAK4126863.1"/>
    </source>
</evidence>
<evidence type="ECO:0000256" key="1">
    <source>
        <dbReference type="SAM" id="Phobius"/>
    </source>
</evidence>
<accession>A0AAN6Z6X7</accession>
<feature type="transmembrane region" description="Helical" evidence="1">
    <location>
        <begin position="20"/>
        <end position="40"/>
    </location>
</feature>
<reference evidence="2" key="1">
    <citation type="journal article" date="2023" name="Mol. Phylogenet. Evol.">
        <title>Genome-scale phylogeny and comparative genomics of the fungal order Sordariales.</title>
        <authorList>
            <person name="Hensen N."/>
            <person name="Bonometti L."/>
            <person name="Westerberg I."/>
            <person name="Brannstrom I.O."/>
            <person name="Guillou S."/>
            <person name="Cros-Aarteil S."/>
            <person name="Calhoun S."/>
            <person name="Haridas S."/>
            <person name="Kuo A."/>
            <person name="Mondo S."/>
            <person name="Pangilinan J."/>
            <person name="Riley R."/>
            <person name="LaButti K."/>
            <person name="Andreopoulos B."/>
            <person name="Lipzen A."/>
            <person name="Chen C."/>
            <person name="Yan M."/>
            <person name="Daum C."/>
            <person name="Ng V."/>
            <person name="Clum A."/>
            <person name="Steindorff A."/>
            <person name="Ohm R.A."/>
            <person name="Martin F."/>
            <person name="Silar P."/>
            <person name="Natvig D.O."/>
            <person name="Lalanne C."/>
            <person name="Gautier V."/>
            <person name="Ament-Velasquez S.L."/>
            <person name="Kruys A."/>
            <person name="Hutchinson M.I."/>
            <person name="Powell A.J."/>
            <person name="Barry K."/>
            <person name="Miller A.N."/>
            <person name="Grigoriev I.V."/>
            <person name="Debuchy R."/>
            <person name="Gladieux P."/>
            <person name="Hiltunen Thoren M."/>
            <person name="Johannesson H."/>
        </authorList>
    </citation>
    <scope>NUCLEOTIDE SEQUENCE</scope>
    <source>
        <strain evidence="2">CBS 731.68</strain>
    </source>
</reference>
<dbReference type="EMBL" id="MU853224">
    <property type="protein sequence ID" value="KAK4126863.1"/>
    <property type="molecule type" value="Genomic_DNA"/>
</dbReference>
<keyword evidence="1" id="KW-1133">Transmembrane helix</keyword>
<dbReference type="AlphaFoldDB" id="A0AAN6Z6X7"/>
<evidence type="ECO:0000313" key="3">
    <source>
        <dbReference type="Proteomes" id="UP001302602"/>
    </source>
</evidence>
<dbReference type="GeneID" id="87822876"/>